<evidence type="ECO:0000256" key="6">
    <source>
        <dbReference type="ARBA" id="ARBA00023157"/>
    </source>
</evidence>
<dbReference type="OrthoDB" id="2142683at2759"/>
<dbReference type="InterPro" id="IPR013600">
    <property type="entry name" value="Ly49_N"/>
</dbReference>
<dbReference type="InterPro" id="IPR052013">
    <property type="entry name" value="Mouse_KLRs"/>
</dbReference>
<protein>
    <recommendedName>
        <fullName evidence="8">Ly49-like N-terminal domain-containing protein</fullName>
    </recommendedName>
</protein>
<organism evidence="9 10">
    <name type="scientific">Neotoma lepida</name>
    <name type="common">Desert woodrat</name>
    <dbReference type="NCBI Taxonomy" id="56216"/>
    <lineage>
        <taxon>Eukaryota</taxon>
        <taxon>Metazoa</taxon>
        <taxon>Chordata</taxon>
        <taxon>Craniata</taxon>
        <taxon>Vertebrata</taxon>
        <taxon>Euteleostomi</taxon>
        <taxon>Mammalia</taxon>
        <taxon>Eutheria</taxon>
        <taxon>Euarchontoglires</taxon>
        <taxon>Glires</taxon>
        <taxon>Rodentia</taxon>
        <taxon>Myomorpha</taxon>
        <taxon>Muroidea</taxon>
        <taxon>Cricetidae</taxon>
        <taxon>Neotominae</taxon>
        <taxon>Neotoma</taxon>
    </lineage>
</organism>
<evidence type="ECO:0000256" key="2">
    <source>
        <dbReference type="ARBA" id="ARBA00022692"/>
    </source>
</evidence>
<evidence type="ECO:0000256" key="4">
    <source>
        <dbReference type="ARBA" id="ARBA00022989"/>
    </source>
</evidence>
<evidence type="ECO:0000313" key="10">
    <source>
        <dbReference type="Proteomes" id="UP000092124"/>
    </source>
</evidence>
<keyword evidence="4" id="KW-1133">Transmembrane helix</keyword>
<dbReference type="PANTHER" id="PTHR46329">
    <property type="entry name" value="KILLER CELL LECTIN-LIKE RECEPTOR 2"/>
    <property type="match status" value="1"/>
</dbReference>
<sequence length="143" mass="16234">CDDFKHQKEVNSVNSKQNGCCGETKVVLDCTQRTGKHVEGHWFCCGIKCYYFIKDNKHWSGCKQTCHDRSLSLLKIEDDDELASLIFYGAHNNLMTVKSLKESEGCAFLKFGGIQPDDCGRNHPCVCEKKMDKFPDSVNSMKE</sequence>
<comment type="subcellular location">
    <subcellularLocation>
        <location evidence="1">Membrane</location>
        <topology evidence="1">Single-pass type II membrane protein</topology>
    </subcellularLocation>
</comment>
<dbReference type="Gene3D" id="3.10.100.10">
    <property type="entry name" value="Mannose-Binding Protein A, subunit A"/>
    <property type="match status" value="1"/>
</dbReference>
<dbReference type="SUPFAM" id="SSF56436">
    <property type="entry name" value="C-type lectin-like"/>
    <property type="match status" value="1"/>
</dbReference>
<keyword evidence="5" id="KW-0472">Membrane</keyword>
<dbReference type="EMBL" id="LZPO01087438">
    <property type="protein sequence ID" value="OBS66157.1"/>
    <property type="molecule type" value="Genomic_DNA"/>
</dbReference>
<evidence type="ECO:0000256" key="1">
    <source>
        <dbReference type="ARBA" id="ARBA00004606"/>
    </source>
</evidence>
<feature type="non-terminal residue" evidence="9">
    <location>
        <position position="1"/>
    </location>
</feature>
<evidence type="ECO:0000259" key="8">
    <source>
        <dbReference type="Pfam" id="PF08391"/>
    </source>
</evidence>
<dbReference type="InterPro" id="IPR016187">
    <property type="entry name" value="CTDL_fold"/>
</dbReference>
<evidence type="ECO:0000313" key="9">
    <source>
        <dbReference type="EMBL" id="OBS66157.1"/>
    </source>
</evidence>
<comment type="caution">
    <text evidence="9">The sequence shown here is derived from an EMBL/GenBank/DDBJ whole genome shotgun (WGS) entry which is preliminary data.</text>
</comment>
<evidence type="ECO:0000256" key="5">
    <source>
        <dbReference type="ARBA" id="ARBA00023136"/>
    </source>
</evidence>
<dbReference type="InterPro" id="IPR016186">
    <property type="entry name" value="C-type_lectin-like/link_sf"/>
</dbReference>
<dbReference type="STRING" id="56216.A0A1A6GLE6"/>
<name>A0A1A6GLE6_NEOLE</name>
<dbReference type="GO" id="GO:0016020">
    <property type="term" value="C:membrane"/>
    <property type="evidence" value="ECO:0007669"/>
    <property type="project" value="UniProtKB-SubCell"/>
</dbReference>
<feature type="non-terminal residue" evidence="9">
    <location>
        <position position="143"/>
    </location>
</feature>
<keyword evidence="2" id="KW-0812">Transmembrane</keyword>
<keyword evidence="10" id="KW-1185">Reference proteome</keyword>
<feature type="domain" description="Ly49-like N-terminal" evidence="8">
    <location>
        <begin position="6"/>
        <end position="52"/>
    </location>
</feature>
<evidence type="ECO:0000256" key="3">
    <source>
        <dbReference type="ARBA" id="ARBA00022968"/>
    </source>
</evidence>
<keyword evidence="6" id="KW-1015">Disulfide bond</keyword>
<gene>
    <name evidence="9" type="ORF">A6R68_05303</name>
</gene>
<dbReference type="Proteomes" id="UP000092124">
    <property type="component" value="Unassembled WGS sequence"/>
</dbReference>
<accession>A0A1A6GLE6</accession>
<reference evidence="9 10" key="1">
    <citation type="submission" date="2016-06" db="EMBL/GenBank/DDBJ databases">
        <title>The Draft Genome Sequence and Annotation of the Desert Woodrat Neotoma lepida.</title>
        <authorList>
            <person name="Campbell M."/>
            <person name="Oakeson K.F."/>
            <person name="Yandell M."/>
            <person name="Halpert J.R."/>
            <person name="Dearing D."/>
        </authorList>
    </citation>
    <scope>NUCLEOTIDE SEQUENCE [LARGE SCALE GENOMIC DNA]</scope>
    <source>
        <strain evidence="9">417</strain>
        <tissue evidence="9">Liver</tissue>
    </source>
</reference>
<dbReference type="PANTHER" id="PTHR46329:SF1">
    <property type="entry name" value="KILLER CELL LECTIN-LIKE RECEPTOR 2"/>
    <property type="match status" value="1"/>
</dbReference>
<dbReference type="Pfam" id="PF08391">
    <property type="entry name" value="Ly49"/>
    <property type="match status" value="1"/>
</dbReference>
<evidence type="ECO:0000256" key="7">
    <source>
        <dbReference type="ARBA" id="ARBA00023180"/>
    </source>
</evidence>
<proteinExistence type="predicted"/>
<keyword evidence="3" id="KW-0735">Signal-anchor</keyword>
<keyword evidence="7" id="KW-0325">Glycoprotein</keyword>
<dbReference type="AlphaFoldDB" id="A0A1A6GLE6"/>